<protein>
    <submittedName>
        <fullName evidence="2">Uncharacterized protein</fullName>
    </submittedName>
</protein>
<evidence type="ECO:0000313" key="2">
    <source>
        <dbReference type="EMBL" id="MCW3788979.1"/>
    </source>
</evidence>
<keyword evidence="1" id="KW-0812">Transmembrane</keyword>
<sequence length="210" mass="23917">MISWLRHTVFRVLLPFGIFICVHSMPIYAQNNEKDTAKWLDNYLPDYVKFQFAGGIGFLSGGVGYTFFNHRLDVTLFYGYVPKAYSLDNLHSISLQLTAKLIQIPLSNEMVLLPLNFGWFAHHTFGSEYWVTLPDNYPDDYYWWSPGRNAGVFVGAELKTKLLATKTPASGMSFYWRVGTRGLYLASIAQNSVIPIADIIEFGFGIALYR</sequence>
<proteinExistence type="predicted"/>
<keyword evidence="1" id="KW-1133">Transmembrane helix</keyword>
<accession>A0AAE3M8R8</accession>
<evidence type="ECO:0000256" key="1">
    <source>
        <dbReference type="SAM" id="Phobius"/>
    </source>
</evidence>
<comment type="caution">
    <text evidence="2">The sequence shown here is derived from an EMBL/GenBank/DDBJ whole genome shotgun (WGS) entry which is preliminary data.</text>
</comment>
<feature type="transmembrane region" description="Helical" evidence="1">
    <location>
        <begin position="12"/>
        <end position="30"/>
    </location>
</feature>
<gene>
    <name evidence="2" type="ORF">OM075_21105</name>
</gene>
<keyword evidence="1" id="KW-0472">Membrane</keyword>
<dbReference type="RefSeq" id="WP_301192535.1">
    <property type="nucleotide sequence ID" value="NZ_JAPDPJ010000075.1"/>
</dbReference>
<dbReference type="Proteomes" id="UP001209229">
    <property type="component" value="Unassembled WGS sequence"/>
</dbReference>
<evidence type="ECO:0000313" key="3">
    <source>
        <dbReference type="Proteomes" id="UP001209229"/>
    </source>
</evidence>
<reference evidence="2" key="1">
    <citation type="submission" date="2022-10" db="EMBL/GenBank/DDBJ databases">
        <authorList>
            <person name="Yu W.X."/>
        </authorList>
    </citation>
    <scope>NUCLEOTIDE SEQUENCE</scope>
    <source>
        <strain evidence="2">AAT</strain>
    </source>
</reference>
<feature type="transmembrane region" description="Helical" evidence="1">
    <location>
        <begin position="50"/>
        <end position="68"/>
    </location>
</feature>
<dbReference type="EMBL" id="JAPDPJ010000075">
    <property type="protein sequence ID" value="MCW3788979.1"/>
    <property type="molecule type" value="Genomic_DNA"/>
</dbReference>
<keyword evidence="3" id="KW-1185">Reference proteome</keyword>
<dbReference type="AlphaFoldDB" id="A0AAE3M8R8"/>
<organism evidence="2 3">
    <name type="scientific">Plebeiibacterium sediminum</name>
    <dbReference type="NCBI Taxonomy" id="2992112"/>
    <lineage>
        <taxon>Bacteria</taxon>
        <taxon>Pseudomonadati</taxon>
        <taxon>Bacteroidota</taxon>
        <taxon>Bacteroidia</taxon>
        <taxon>Marinilabiliales</taxon>
        <taxon>Marinilabiliaceae</taxon>
        <taxon>Plebeiibacterium</taxon>
    </lineage>
</organism>
<name>A0AAE3M8R8_9BACT</name>